<accession>A0A3R7E613</accession>
<evidence type="ECO:0000313" key="4">
    <source>
        <dbReference type="Proteomes" id="UP000283709"/>
    </source>
</evidence>
<organism evidence="3 4">
    <name type="scientific">Paraburkholderia fungorum</name>
    <dbReference type="NCBI Taxonomy" id="134537"/>
    <lineage>
        <taxon>Bacteria</taxon>
        <taxon>Pseudomonadati</taxon>
        <taxon>Pseudomonadota</taxon>
        <taxon>Betaproteobacteria</taxon>
        <taxon>Burkholderiales</taxon>
        <taxon>Burkholderiaceae</taxon>
        <taxon>Paraburkholderia</taxon>
    </lineage>
</organism>
<evidence type="ECO:0000313" key="3">
    <source>
        <dbReference type="EMBL" id="RKF43586.1"/>
    </source>
</evidence>
<dbReference type="PROSITE" id="PS51257">
    <property type="entry name" value="PROKAR_LIPOPROTEIN"/>
    <property type="match status" value="1"/>
</dbReference>
<reference evidence="3 4" key="1">
    <citation type="submission" date="2016-07" db="EMBL/GenBank/DDBJ databases">
        <title>Genome analysis of Burkholderia fungorum ES3-20.</title>
        <authorList>
            <person name="Xu D."/>
            <person name="Yao R."/>
            <person name="Zheng S."/>
        </authorList>
    </citation>
    <scope>NUCLEOTIDE SEQUENCE [LARGE SCALE GENOMIC DNA]</scope>
    <source>
        <strain evidence="3 4">ES3-20</strain>
    </source>
</reference>
<feature type="signal peptide" evidence="2">
    <location>
        <begin position="1"/>
        <end position="20"/>
    </location>
</feature>
<evidence type="ECO:0008006" key="5">
    <source>
        <dbReference type="Google" id="ProtNLM"/>
    </source>
</evidence>
<comment type="caution">
    <text evidence="3">The sequence shown here is derived from an EMBL/GenBank/DDBJ whole genome shotgun (WGS) entry which is preliminary data.</text>
</comment>
<feature type="chain" id="PRO_5018521299" description="DUF3443 domain-containing protein" evidence="2">
    <location>
        <begin position="21"/>
        <end position="434"/>
    </location>
</feature>
<proteinExistence type="predicted"/>
<evidence type="ECO:0000256" key="2">
    <source>
        <dbReference type="SAM" id="SignalP"/>
    </source>
</evidence>
<dbReference type="InterPro" id="IPR021847">
    <property type="entry name" value="DUF3443"/>
</dbReference>
<dbReference type="Proteomes" id="UP000283709">
    <property type="component" value="Unassembled WGS sequence"/>
</dbReference>
<gene>
    <name evidence="3" type="ORF">BCY88_06320</name>
</gene>
<dbReference type="EMBL" id="MCAS01000023">
    <property type="protein sequence ID" value="RKF43586.1"/>
    <property type="molecule type" value="Genomic_DNA"/>
</dbReference>
<keyword evidence="2" id="KW-0732">Signal</keyword>
<name>A0A3R7E613_9BURK</name>
<feature type="region of interest" description="Disordered" evidence="1">
    <location>
        <begin position="25"/>
        <end position="70"/>
    </location>
</feature>
<protein>
    <recommendedName>
        <fullName evidence="5">DUF3443 domain-containing protein</fullName>
    </recommendedName>
</protein>
<dbReference type="RefSeq" id="WP_120346305.1">
    <property type="nucleotide sequence ID" value="NZ_MCAS01000023.1"/>
</dbReference>
<dbReference type="Pfam" id="PF11925">
    <property type="entry name" value="DUF3443"/>
    <property type="match status" value="1"/>
</dbReference>
<evidence type="ECO:0000256" key="1">
    <source>
        <dbReference type="SAM" id="MobiDB-lite"/>
    </source>
</evidence>
<feature type="compositionally biased region" description="Low complexity" evidence="1">
    <location>
        <begin position="28"/>
        <end position="37"/>
    </location>
</feature>
<dbReference type="AlphaFoldDB" id="A0A3R7E613"/>
<dbReference type="OrthoDB" id="5289858at2"/>
<sequence>MKTFNSTLRVVVAVSSLALAACSGGGENSSQGGNSIGWNATPDWIGKPDGSGSSGNSGAEIPSGDKSNTVPIHVDNSMGSINMLSATITVCVPGTQSANQCTTIDRMLVDTGSVGVRIMASALPALSASLPTQVGAVDDASGVAPIAECMPFGSGTTWGSVKRADIKIGSRTASNIPIQLIGDGAYTLPSDCVAHGGPDLSTADKLGANGILGIGYGTYDSKGALTTALPGNYYYCTGTNACFNTRMLMTKEVVNPVAAFPSDNNGTIIRLPKLPVGGQASVTGELVFGIGTQSNNALPSNINVLRLDEYGEFTTRYQGQGFTWSAIDSGTNGFAFQDDSIPTTSSWYTPSSALNLAATMEANSGQGARVNMTFTIDDAFRMSANGNAGYDNVGWYQSNSKMFMWGLPFFYGRSVYTTVGNGTIGTQNGPFVAF</sequence>